<feature type="region of interest" description="Disordered" evidence="3">
    <location>
        <begin position="510"/>
        <end position="531"/>
    </location>
</feature>
<organism evidence="5 6">
    <name type="scientific">Aegilops tauschii subsp. strangulata</name>
    <name type="common">Goatgrass</name>
    <dbReference type="NCBI Taxonomy" id="200361"/>
    <lineage>
        <taxon>Eukaryota</taxon>
        <taxon>Viridiplantae</taxon>
        <taxon>Streptophyta</taxon>
        <taxon>Embryophyta</taxon>
        <taxon>Tracheophyta</taxon>
        <taxon>Spermatophyta</taxon>
        <taxon>Magnoliopsida</taxon>
        <taxon>Liliopsida</taxon>
        <taxon>Poales</taxon>
        <taxon>Poaceae</taxon>
        <taxon>BOP clade</taxon>
        <taxon>Pooideae</taxon>
        <taxon>Triticodae</taxon>
        <taxon>Triticeae</taxon>
        <taxon>Triticinae</taxon>
        <taxon>Aegilops</taxon>
    </lineage>
</organism>
<feature type="domain" description="DEUBAD" evidence="4">
    <location>
        <begin position="153"/>
        <end position="266"/>
    </location>
</feature>
<evidence type="ECO:0000313" key="5">
    <source>
        <dbReference type="EnsemblPlants" id="AET1Gv20134500.2"/>
    </source>
</evidence>
<sequence length="1438" mass="156692">AAATSPSSSSPHPLFIRLPSRPVPSAPIPTTPHRRARVRVSRPQLRAAPAFLRWWCDAMAIVRTGGARVQRLESGGEDGSTEDEEERSPATASEGSEAEGFSAQEENGGGHEEQEAEEEEDDSGMGSDELEITQLGEAGAEMCQVGDQSVALPLELYDLPGLGGVISLDAWNGLLSEDDRLRLAAFLPDLDQETFARTLVELLRGDNFHFGSPLAALFDRLKGGLCDPRIVLYRRGSRFAERRKHYYHLQRYHNSMVLGLWDTKDCWKSCNGYSLGERLRAMDAMKAQRKQKELGLVARAGSETDSESKESAEQFLTRSKPDKMGLNKAGKLGKERSKGVLRLGVSKGVGEEYIGGSGRDAAAALSKLSRQDNAYAYDAGVAHRGKLRRSIDGLHSEDLGYDRDLPRIRSQRPLMKPVKKELDTGYDINPYGNNYHDSQTGSSYYHGRNAIGSQGVTLAASFDPPYSDNARSAKYSERDRIYGGKAAQNKAPKVEARDWPAGSHADLLSDWQRGQPEGDYRSRKPQVGHGVKVKSYKSIEQQINGAHSGSDARGRISQVKINVKSNSQHGRIGQKDSRSKAAHVQSEETESDSSERFEDGADMNLVEEQPNLQYSELHIPAYGAKKSNKLSKSVKTNYPAPTADFEPYQTQSKRSHRGKVAEPDYLRDVHVEVAEQISEVMRPPAARSERKRKGIANLDMHGYDNSELHDSNEKANESLRSPESDRLASRAGYAVQDSNGDFDVSERANMPLASCSSGSKRQKGRVELTSLDEHGEYAPSGPKVVEISGSSKKKSKKKPDTVTDAITVAEPAPVVPEVIVVPVEPEKPKKKYVPITPTIHTGFSFSIVHLLTAVKKAMVAPAEDTPVAATVTPAEVTPVAAMVTPTEVTPVAAKQTDGEENRKWFNSEEPGKTPQEPSAAEQAQPGNEVGDTSAAEQTAQSNSPALTVQDLVNRIKTNPGDPNILETQEPLQDLVRGVLKVLSSRTAPLGAKGWRALVAYDKSNKSWFWVGPLPSATSYSDPNEETSAEAWGIPHKMLVKLVDAFANWLKSGQETLKQIGSLPPPPAPNPANLDLKERFKDLRAQKSLNTISPSSDEARAYFQREEFLRYSIPDRAFCYTAADGEKSIVAPLRRGGGKPTSKARGHPMLLPDRPPHVTILCLVRDAASRLPGRTGTRADVCTLLKDSQYLNHAESNKEAAVNQVVSGALDRLHYERDPCVLYDNDKKLWTYLHRGREEEDFEDDGTSSTKKWKRPRKDSDPADPGAGNDDPEDDGTPNAKKQKKADADPTASGEDKDGVQDPSNSGLEGDLELDVVPSSTNDKETSKLVPTDARPDIGSLRPSVDAAARGTADARPDIGSLRPSVDAAARGTADARPDIGSSRPSVDAAAARGTADGNSSRAPEKKHNMALPVQFTSREFNKGADREGSKEFMDATPS</sequence>
<dbReference type="InterPro" id="IPR024867">
    <property type="entry name" value="NFRKB"/>
</dbReference>
<dbReference type="CDD" id="cd21865">
    <property type="entry name" value="DEUBAD_NFRKB"/>
    <property type="match status" value="1"/>
</dbReference>
<dbReference type="GO" id="GO:0031011">
    <property type="term" value="C:Ino80 complex"/>
    <property type="evidence" value="ECO:0007669"/>
    <property type="project" value="InterPro"/>
</dbReference>
<proteinExistence type="predicted"/>
<evidence type="ECO:0000256" key="3">
    <source>
        <dbReference type="SAM" id="MobiDB-lite"/>
    </source>
</evidence>
<keyword evidence="2" id="KW-0539">Nucleus</keyword>
<feature type="region of interest" description="Disordered" evidence="3">
    <location>
        <begin position="1"/>
        <end position="40"/>
    </location>
</feature>
<dbReference type="PROSITE" id="PS51916">
    <property type="entry name" value="DEUBAD"/>
    <property type="match status" value="1"/>
</dbReference>
<dbReference type="EnsemblPlants" id="AET1Gv20134500.2">
    <property type="protein sequence ID" value="AET1Gv20134500.2"/>
    <property type="gene ID" value="AET1Gv20134500"/>
</dbReference>
<dbReference type="PANTHER" id="PTHR13052:SF0">
    <property type="entry name" value="DNA-BINDING PROTEIN-LIKE"/>
    <property type="match status" value="1"/>
</dbReference>
<reference evidence="6" key="2">
    <citation type="journal article" date="2017" name="Nat. Plants">
        <title>The Aegilops tauschii genome reveals multiple impacts of transposons.</title>
        <authorList>
            <person name="Zhao G."/>
            <person name="Zou C."/>
            <person name="Li K."/>
            <person name="Wang K."/>
            <person name="Li T."/>
            <person name="Gao L."/>
            <person name="Zhang X."/>
            <person name="Wang H."/>
            <person name="Yang Z."/>
            <person name="Liu X."/>
            <person name="Jiang W."/>
            <person name="Mao L."/>
            <person name="Kong X."/>
            <person name="Jiao Y."/>
            <person name="Jia J."/>
        </authorList>
    </citation>
    <scope>NUCLEOTIDE SEQUENCE [LARGE SCALE GENOMIC DNA]</scope>
    <source>
        <strain evidence="6">cv. AL8/78</strain>
    </source>
</reference>
<feature type="compositionally biased region" description="Polar residues" evidence="3">
    <location>
        <begin position="934"/>
        <end position="946"/>
    </location>
</feature>
<comment type="subcellular location">
    <subcellularLocation>
        <location evidence="1">Nucleus</location>
    </subcellularLocation>
</comment>
<feature type="compositionally biased region" description="Basic and acidic residues" evidence="3">
    <location>
        <begin position="896"/>
        <end position="911"/>
    </location>
</feature>
<dbReference type="STRING" id="200361.A0A452XRI4"/>
<feature type="region of interest" description="Disordered" evidence="3">
    <location>
        <begin position="562"/>
        <end position="598"/>
    </location>
</feature>
<protein>
    <recommendedName>
        <fullName evidence="4">DEUBAD domain-containing protein</fullName>
    </recommendedName>
</protein>
<accession>A0A452XRI4</accession>
<feature type="compositionally biased region" description="Pro residues" evidence="3">
    <location>
        <begin position="21"/>
        <end position="30"/>
    </location>
</feature>
<evidence type="ECO:0000259" key="4">
    <source>
        <dbReference type="PROSITE" id="PS51916"/>
    </source>
</evidence>
<feature type="compositionally biased region" description="Basic and acidic residues" evidence="3">
    <location>
        <begin position="1419"/>
        <end position="1438"/>
    </location>
</feature>
<feature type="compositionally biased region" description="Low complexity" evidence="3">
    <location>
        <begin position="1"/>
        <end position="11"/>
    </location>
</feature>
<reference evidence="5" key="4">
    <citation type="submission" date="2019-03" db="UniProtKB">
        <authorList>
            <consortium name="EnsemblPlants"/>
        </authorList>
    </citation>
    <scope>IDENTIFICATION</scope>
</reference>
<feature type="region of interest" description="Disordered" evidence="3">
    <location>
        <begin position="628"/>
        <end position="663"/>
    </location>
</feature>
<dbReference type="PANTHER" id="PTHR13052">
    <property type="entry name" value="NFRKB-RELATED"/>
    <property type="match status" value="1"/>
</dbReference>
<dbReference type="InterPro" id="IPR057748">
    <property type="entry name" value="NFRKB_WH_2"/>
</dbReference>
<feature type="region of interest" description="Disordered" evidence="3">
    <location>
        <begin position="1238"/>
        <end position="1438"/>
    </location>
</feature>
<feature type="region of interest" description="Disordered" evidence="3">
    <location>
        <begin position="1130"/>
        <end position="1150"/>
    </location>
</feature>
<dbReference type="InterPro" id="IPR044867">
    <property type="entry name" value="DEUBAD_dom"/>
</dbReference>
<keyword evidence="6" id="KW-1185">Reference proteome</keyword>
<evidence type="ECO:0000256" key="2">
    <source>
        <dbReference type="ARBA" id="ARBA00023242"/>
    </source>
</evidence>
<feature type="compositionally biased region" description="Acidic residues" evidence="3">
    <location>
        <begin position="75"/>
        <end position="86"/>
    </location>
</feature>
<feature type="region of interest" description="Disordered" evidence="3">
    <location>
        <begin position="701"/>
        <end position="728"/>
    </location>
</feature>
<feature type="region of interest" description="Disordered" evidence="3">
    <location>
        <begin position="770"/>
        <end position="800"/>
    </location>
</feature>
<dbReference type="Pfam" id="PF25793">
    <property type="entry name" value="WHD_2nd_NFRKB"/>
    <property type="match status" value="1"/>
</dbReference>
<feature type="compositionally biased region" description="Acidic residues" evidence="3">
    <location>
        <begin position="114"/>
        <end position="126"/>
    </location>
</feature>
<evidence type="ECO:0000256" key="1">
    <source>
        <dbReference type="ARBA" id="ARBA00004123"/>
    </source>
</evidence>
<dbReference type="Gramene" id="AET1Gv20134500.2">
    <property type="protein sequence ID" value="AET1Gv20134500.2"/>
    <property type="gene ID" value="AET1Gv20134500"/>
</dbReference>
<dbReference type="Proteomes" id="UP000015105">
    <property type="component" value="Chromosome 1D"/>
</dbReference>
<name>A0A452XRI4_AEGTS</name>
<reference evidence="6" key="1">
    <citation type="journal article" date="2014" name="Science">
        <title>Ancient hybridizations among the ancestral genomes of bread wheat.</title>
        <authorList>
            <consortium name="International Wheat Genome Sequencing Consortium,"/>
            <person name="Marcussen T."/>
            <person name="Sandve S.R."/>
            <person name="Heier L."/>
            <person name="Spannagl M."/>
            <person name="Pfeifer M."/>
            <person name="Jakobsen K.S."/>
            <person name="Wulff B.B."/>
            <person name="Steuernagel B."/>
            <person name="Mayer K.F."/>
            <person name="Olsen O.A."/>
        </authorList>
    </citation>
    <scope>NUCLEOTIDE SEQUENCE [LARGE SCALE GENOMIC DNA]</scope>
    <source>
        <strain evidence="6">cv. AL8/78</strain>
    </source>
</reference>
<reference evidence="5" key="5">
    <citation type="journal article" date="2021" name="G3 (Bethesda)">
        <title>Aegilops tauschii genome assembly Aet v5.0 features greater sequence contiguity and improved annotation.</title>
        <authorList>
            <person name="Wang L."/>
            <person name="Zhu T."/>
            <person name="Rodriguez J.C."/>
            <person name="Deal K.R."/>
            <person name="Dubcovsky J."/>
            <person name="McGuire P.E."/>
            <person name="Lux T."/>
            <person name="Spannagl M."/>
            <person name="Mayer K.F.X."/>
            <person name="Baldrich P."/>
            <person name="Meyers B.C."/>
            <person name="Huo N."/>
            <person name="Gu Y.Q."/>
            <person name="Zhou H."/>
            <person name="Devos K.M."/>
            <person name="Bennetzen J.L."/>
            <person name="Unver T."/>
            <person name="Budak H."/>
            <person name="Gulick P.J."/>
            <person name="Galiba G."/>
            <person name="Kalapos B."/>
            <person name="Nelson D.R."/>
            <person name="Li P."/>
            <person name="You F.M."/>
            <person name="Luo M.C."/>
            <person name="Dvorak J."/>
        </authorList>
    </citation>
    <scope>NUCLEOTIDE SEQUENCE [LARGE SCALE GENOMIC DNA]</scope>
    <source>
        <strain evidence="5">cv. AL8/78</strain>
    </source>
</reference>
<evidence type="ECO:0000313" key="6">
    <source>
        <dbReference type="Proteomes" id="UP000015105"/>
    </source>
</evidence>
<feature type="region of interest" description="Disordered" evidence="3">
    <location>
        <begin position="887"/>
        <end position="947"/>
    </location>
</feature>
<feature type="region of interest" description="Disordered" evidence="3">
    <location>
        <begin position="70"/>
        <end position="126"/>
    </location>
</feature>
<reference evidence="5" key="3">
    <citation type="journal article" date="2017" name="Nature">
        <title>Genome sequence of the progenitor of the wheat D genome Aegilops tauschii.</title>
        <authorList>
            <person name="Luo M.C."/>
            <person name="Gu Y.Q."/>
            <person name="Puiu D."/>
            <person name="Wang H."/>
            <person name="Twardziok S.O."/>
            <person name="Deal K.R."/>
            <person name="Huo N."/>
            <person name="Zhu T."/>
            <person name="Wang L."/>
            <person name="Wang Y."/>
            <person name="McGuire P.E."/>
            <person name="Liu S."/>
            <person name="Long H."/>
            <person name="Ramasamy R.K."/>
            <person name="Rodriguez J.C."/>
            <person name="Van S.L."/>
            <person name="Yuan L."/>
            <person name="Wang Z."/>
            <person name="Xia Z."/>
            <person name="Xiao L."/>
            <person name="Anderson O.D."/>
            <person name="Ouyang S."/>
            <person name="Liang Y."/>
            <person name="Zimin A.V."/>
            <person name="Pertea G."/>
            <person name="Qi P."/>
            <person name="Bennetzen J.L."/>
            <person name="Dai X."/>
            <person name="Dawson M.W."/>
            <person name="Muller H.G."/>
            <person name="Kugler K."/>
            <person name="Rivarola-Duarte L."/>
            <person name="Spannagl M."/>
            <person name="Mayer K.F.X."/>
            <person name="Lu F.H."/>
            <person name="Bevan M.W."/>
            <person name="Leroy P."/>
            <person name="Li P."/>
            <person name="You F.M."/>
            <person name="Sun Q."/>
            <person name="Liu Z."/>
            <person name="Lyons E."/>
            <person name="Wicker T."/>
            <person name="Salzberg S.L."/>
            <person name="Devos K.M."/>
            <person name="Dvorak J."/>
        </authorList>
    </citation>
    <scope>NUCLEOTIDE SEQUENCE [LARGE SCALE GENOMIC DNA]</scope>
    <source>
        <strain evidence="5">cv. AL8/78</strain>
    </source>
</reference>